<keyword evidence="1" id="KW-0732">Signal</keyword>
<dbReference type="GeneID" id="82525239"/>
<proteinExistence type="predicted"/>
<organism evidence="3 4">
    <name type="scientific">Duncaniella muris</name>
    <dbReference type="NCBI Taxonomy" id="2094150"/>
    <lineage>
        <taxon>Bacteria</taxon>
        <taxon>Pseudomonadati</taxon>
        <taxon>Bacteroidota</taxon>
        <taxon>Bacteroidia</taxon>
        <taxon>Bacteroidales</taxon>
        <taxon>Muribaculaceae</taxon>
        <taxon>Duncaniella</taxon>
    </lineage>
</organism>
<dbReference type="RefSeq" id="WP_107031401.1">
    <property type="nucleotide sequence ID" value="NZ_CAJSYL010000009.1"/>
</dbReference>
<evidence type="ECO:0000313" key="4">
    <source>
        <dbReference type="Proteomes" id="UP000244905"/>
    </source>
</evidence>
<name>A0A2V1ILC1_9BACT</name>
<dbReference type="InterPro" id="IPR021533">
    <property type="entry name" value="PepSY-like"/>
</dbReference>
<feature type="domain" description="Putative beta-lactamase-inhibitor-like PepSY-like" evidence="2">
    <location>
        <begin position="108"/>
        <end position="162"/>
    </location>
</feature>
<dbReference type="Pfam" id="PF11396">
    <property type="entry name" value="PepSY_like"/>
    <property type="match status" value="2"/>
</dbReference>
<feature type="signal peptide" evidence="1">
    <location>
        <begin position="1"/>
        <end position="26"/>
    </location>
</feature>
<keyword evidence="4" id="KW-1185">Reference proteome</keyword>
<dbReference type="AlphaFoldDB" id="A0A2V1ILC1"/>
<evidence type="ECO:0000259" key="2">
    <source>
        <dbReference type="Pfam" id="PF11396"/>
    </source>
</evidence>
<feature type="domain" description="Putative beta-lactamase-inhibitor-like PepSY-like" evidence="2">
    <location>
        <begin position="44"/>
        <end position="95"/>
    </location>
</feature>
<sequence>MKFKRLMSMTATLVFLLGGATAVAQAPVNGGGNPGIVMAGSQNYSQLPEKARAFIAKHFKDIGIRKCEKYFAKGKYEVELSNGVDLEFNTDGNLIEIDAPGDMMLPVAVVKDMLPSKAYERLAKDGFNAMVESVEFNRGKVYEVELNIPGPDTYVFDLNGVFLAIED</sequence>
<dbReference type="SUPFAM" id="SSF160574">
    <property type="entry name" value="BT0923-like"/>
    <property type="match status" value="1"/>
</dbReference>
<protein>
    <recommendedName>
        <fullName evidence="2">Putative beta-lactamase-inhibitor-like PepSY-like domain-containing protein</fullName>
    </recommendedName>
</protein>
<accession>A0A2V1ILC1</accession>
<dbReference type="Gene3D" id="3.40.1420.30">
    <property type="match status" value="1"/>
</dbReference>
<comment type="caution">
    <text evidence="3">The sequence shown here is derived from an EMBL/GenBank/DDBJ whole genome shotgun (WGS) entry which is preliminary data.</text>
</comment>
<dbReference type="Proteomes" id="UP000244905">
    <property type="component" value="Unassembled WGS sequence"/>
</dbReference>
<evidence type="ECO:0000313" key="3">
    <source>
        <dbReference type="EMBL" id="PWB03619.1"/>
    </source>
</evidence>
<reference evidence="4" key="1">
    <citation type="submission" date="2018-02" db="EMBL/GenBank/DDBJ databases">
        <authorList>
            <person name="Clavel T."/>
            <person name="Strowig T."/>
        </authorList>
    </citation>
    <scope>NUCLEOTIDE SEQUENCE [LARGE SCALE GENOMIC DNA]</scope>
    <source>
        <strain evidence="4">DSM 103720</strain>
    </source>
</reference>
<evidence type="ECO:0000256" key="1">
    <source>
        <dbReference type="SAM" id="SignalP"/>
    </source>
</evidence>
<dbReference type="EMBL" id="PUEC01000004">
    <property type="protein sequence ID" value="PWB03619.1"/>
    <property type="molecule type" value="Genomic_DNA"/>
</dbReference>
<gene>
    <name evidence="3" type="ORF">C5O23_02605</name>
</gene>
<feature type="chain" id="PRO_5015896832" description="Putative beta-lactamase-inhibitor-like PepSY-like domain-containing protein" evidence="1">
    <location>
        <begin position="27"/>
        <end position="167"/>
    </location>
</feature>